<gene>
    <name evidence="10" type="ORF">CVLEPA_LOCUS9506</name>
</gene>
<keyword evidence="3 7" id="KW-0812">Transmembrane</keyword>
<evidence type="ECO:0000256" key="3">
    <source>
        <dbReference type="ARBA" id="ARBA00022692"/>
    </source>
</evidence>
<proteinExistence type="inferred from homology"/>
<keyword evidence="11" id="KW-1185">Reference proteome</keyword>
<comment type="similarity">
    <text evidence="7">Belongs to the DHHC palmitoyltransferase family.</text>
</comment>
<evidence type="ECO:0000259" key="9">
    <source>
        <dbReference type="Pfam" id="PF01529"/>
    </source>
</evidence>
<comment type="catalytic activity">
    <reaction evidence="7">
        <text>L-cysteinyl-[protein] + hexadecanoyl-CoA = S-hexadecanoyl-L-cysteinyl-[protein] + CoA</text>
        <dbReference type="Rhea" id="RHEA:36683"/>
        <dbReference type="Rhea" id="RHEA-COMP:10131"/>
        <dbReference type="Rhea" id="RHEA-COMP:11032"/>
        <dbReference type="ChEBI" id="CHEBI:29950"/>
        <dbReference type="ChEBI" id="CHEBI:57287"/>
        <dbReference type="ChEBI" id="CHEBI:57379"/>
        <dbReference type="ChEBI" id="CHEBI:74151"/>
        <dbReference type="EC" id="2.3.1.225"/>
    </reaction>
</comment>
<evidence type="ECO:0000256" key="5">
    <source>
        <dbReference type="ARBA" id="ARBA00023136"/>
    </source>
</evidence>
<keyword evidence="5 7" id="KW-0472">Membrane</keyword>
<evidence type="ECO:0000313" key="11">
    <source>
        <dbReference type="Proteomes" id="UP001642483"/>
    </source>
</evidence>
<feature type="transmembrane region" description="Helical" evidence="7">
    <location>
        <begin position="57"/>
        <end position="79"/>
    </location>
</feature>
<protein>
    <recommendedName>
        <fullName evidence="7">Palmitoyltransferase</fullName>
        <ecNumber evidence="7">2.3.1.225</ecNumber>
    </recommendedName>
</protein>
<keyword evidence="4 7" id="KW-1133">Transmembrane helix</keyword>
<comment type="domain">
    <text evidence="7">The DHHC domain is required for palmitoyltransferase activity.</text>
</comment>
<dbReference type="PANTHER" id="PTHR22883:SF203">
    <property type="entry name" value="PALMITOYLTRANSFERASE"/>
    <property type="match status" value="1"/>
</dbReference>
<feature type="domain" description="Palmitoyltransferase DHHC" evidence="9">
    <location>
        <begin position="109"/>
        <end position="248"/>
    </location>
</feature>
<dbReference type="EC" id="2.3.1.225" evidence="7"/>
<accession>A0ABP0FHX5</accession>
<sequence>MCRKNHSMHRDNSFVRTNGWTFPLNCLQIFAAIVILLCGLMLFGVEALALPTQGLPAAYVCIGLLYIIHIASYVAATSINPADDNSIRQFINRSKPIPVFDRSLHKHVIENNYCHICEVAVGEQSKHCSVCNKCVAVFDHHCKWLNNCIGEKNYRMFLLTLLSGTLAAVGMLVVGLYVLVGGVQDFSFLNQGTWWNEANTSSAVQVTFLVFIGVKVFILLVSIVLLGQLFGFHLMLVKNGLTTYEYIKGRLNKKEATKRVKADTVVTPAADSGAVCNDMPEVIETPRSAQNLSSDFLTEVSLPHQTVIVDVQSNGKHGDVMPKHALIKNTSNEKLVNGNGIYRKNPALPSTVSTDEHVINHNLGFTNDENLDAGSPVFIDPNLVSLNNVKEFTDPNHRAHQSAASQKSDQPPPKRRQKKKRKKPSTSLTLEDNPRRPLPPLSTLPESPTSHPLPDLTFTPLKEDENFVSKSDDLIMGSRKGGKKLPPLSAASSLTSLSSLNYSEV</sequence>
<dbReference type="Pfam" id="PF01529">
    <property type="entry name" value="DHHC"/>
    <property type="match status" value="1"/>
</dbReference>
<feature type="compositionally biased region" description="Low complexity" evidence="8">
    <location>
        <begin position="485"/>
        <end position="505"/>
    </location>
</feature>
<dbReference type="InterPro" id="IPR039859">
    <property type="entry name" value="PFA4/ZDH16/20/ERF2-like"/>
</dbReference>
<feature type="transmembrane region" description="Helical" evidence="7">
    <location>
        <begin position="157"/>
        <end position="183"/>
    </location>
</feature>
<reference evidence="10 11" key="1">
    <citation type="submission" date="2024-02" db="EMBL/GenBank/DDBJ databases">
        <authorList>
            <person name="Daric V."/>
            <person name="Darras S."/>
        </authorList>
    </citation>
    <scope>NUCLEOTIDE SEQUENCE [LARGE SCALE GENOMIC DNA]</scope>
</reference>
<feature type="compositionally biased region" description="Basic residues" evidence="8">
    <location>
        <begin position="413"/>
        <end position="424"/>
    </location>
</feature>
<evidence type="ECO:0000256" key="4">
    <source>
        <dbReference type="ARBA" id="ARBA00022989"/>
    </source>
</evidence>
<feature type="region of interest" description="Disordered" evidence="8">
    <location>
        <begin position="396"/>
        <end position="505"/>
    </location>
</feature>
<dbReference type="PROSITE" id="PS50216">
    <property type="entry name" value="DHHC"/>
    <property type="match status" value="1"/>
</dbReference>
<evidence type="ECO:0000313" key="10">
    <source>
        <dbReference type="EMBL" id="CAK8679255.1"/>
    </source>
</evidence>
<organism evidence="10 11">
    <name type="scientific">Clavelina lepadiformis</name>
    <name type="common">Light-bulb sea squirt</name>
    <name type="synonym">Ascidia lepadiformis</name>
    <dbReference type="NCBI Taxonomy" id="159417"/>
    <lineage>
        <taxon>Eukaryota</taxon>
        <taxon>Metazoa</taxon>
        <taxon>Chordata</taxon>
        <taxon>Tunicata</taxon>
        <taxon>Ascidiacea</taxon>
        <taxon>Aplousobranchia</taxon>
        <taxon>Clavelinidae</taxon>
        <taxon>Clavelina</taxon>
    </lineage>
</organism>
<feature type="compositionally biased region" description="Low complexity" evidence="8">
    <location>
        <begin position="443"/>
        <end position="454"/>
    </location>
</feature>
<evidence type="ECO:0000256" key="6">
    <source>
        <dbReference type="ARBA" id="ARBA00023315"/>
    </source>
</evidence>
<feature type="transmembrane region" description="Helical" evidence="7">
    <location>
        <begin position="20"/>
        <end position="45"/>
    </location>
</feature>
<dbReference type="PANTHER" id="PTHR22883">
    <property type="entry name" value="ZINC FINGER DHHC DOMAIN CONTAINING PROTEIN"/>
    <property type="match status" value="1"/>
</dbReference>
<dbReference type="Proteomes" id="UP001642483">
    <property type="component" value="Unassembled WGS sequence"/>
</dbReference>
<keyword evidence="6 7" id="KW-0012">Acyltransferase</keyword>
<comment type="subcellular location">
    <subcellularLocation>
        <location evidence="1">Membrane</location>
        <topology evidence="1">Multi-pass membrane protein</topology>
    </subcellularLocation>
</comment>
<dbReference type="InterPro" id="IPR001594">
    <property type="entry name" value="Palmitoyltrfase_DHHC"/>
</dbReference>
<comment type="caution">
    <text evidence="10">The sequence shown here is derived from an EMBL/GenBank/DDBJ whole genome shotgun (WGS) entry which is preliminary data.</text>
</comment>
<evidence type="ECO:0000256" key="7">
    <source>
        <dbReference type="RuleBase" id="RU079119"/>
    </source>
</evidence>
<keyword evidence="2 7" id="KW-0808">Transferase</keyword>
<evidence type="ECO:0000256" key="8">
    <source>
        <dbReference type="SAM" id="MobiDB-lite"/>
    </source>
</evidence>
<evidence type="ECO:0000256" key="1">
    <source>
        <dbReference type="ARBA" id="ARBA00004141"/>
    </source>
</evidence>
<feature type="compositionally biased region" description="Basic and acidic residues" evidence="8">
    <location>
        <begin position="461"/>
        <end position="473"/>
    </location>
</feature>
<dbReference type="EMBL" id="CAWYQH010000057">
    <property type="protein sequence ID" value="CAK8679255.1"/>
    <property type="molecule type" value="Genomic_DNA"/>
</dbReference>
<evidence type="ECO:0000256" key="2">
    <source>
        <dbReference type="ARBA" id="ARBA00022679"/>
    </source>
</evidence>
<name>A0ABP0FHX5_CLALP</name>
<feature type="transmembrane region" description="Helical" evidence="7">
    <location>
        <begin position="203"/>
        <end position="226"/>
    </location>
</feature>